<reference evidence="2" key="1">
    <citation type="journal article" date="2021" name="Proc. Natl. Acad. Sci. U.S.A.">
        <title>A Catalog of Tens of Thousands of Viruses from Human Metagenomes Reveals Hidden Associations with Chronic Diseases.</title>
        <authorList>
            <person name="Tisza M.J."/>
            <person name="Buck C.B."/>
        </authorList>
    </citation>
    <scope>NUCLEOTIDE SEQUENCE</scope>
    <source>
        <strain evidence="2">CtIpM11</strain>
    </source>
</reference>
<name>A0A8S5UUH2_9CAUD</name>
<accession>A0A8S5UUH2</accession>
<dbReference type="EMBL" id="BK016142">
    <property type="protein sequence ID" value="DAF98076.1"/>
    <property type="molecule type" value="Genomic_DNA"/>
</dbReference>
<feature type="domain" description="Phage terminase large subunit N-terminal" evidence="1">
    <location>
        <begin position="36"/>
        <end position="231"/>
    </location>
</feature>
<dbReference type="InterPro" id="IPR052380">
    <property type="entry name" value="Viral_DNA_packaging_terminase"/>
</dbReference>
<dbReference type="Gene3D" id="3.40.50.300">
    <property type="entry name" value="P-loop containing nucleotide triphosphate hydrolases"/>
    <property type="match status" value="1"/>
</dbReference>
<dbReference type="InterPro" id="IPR035412">
    <property type="entry name" value="Terminase_L_N"/>
</dbReference>
<dbReference type="InterPro" id="IPR027417">
    <property type="entry name" value="P-loop_NTPase"/>
</dbReference>
<evidence type="ECO:0000313" key="2">
    <source>
        <dbReference type="EMBL" id="DAF98076.1"/>
    </source>
</evidence>
<sequence length="504" mass="58197">MDRQEKIERYLGTAMWWKGLRETNNEAFLPLFFDQHRYLVLKGGGGSGKSIFAGRKVLERVTSEPGHRWLVTRKVARTLRDSCFAQLRGQIAQYYPDAGAKVNKGDLWIGFPNGSEILFAGLDDVEKLKSIYDITGIWIEEASELEEGDFNQLDIRLRTVFPYYLQMILSFNPISITHWLKKRFFDMPDQRARVHESTYRDNRFLTDEAVKTLEGFRDKDEYYYMVYCLGQWGVTGKTVFDGKAVSERLTRIPKPKARGAFAYDAAEDGVHIENIRWEDDAQGPVKVYKKPEPGRPYVIGADTAGDGSDWFVGQVLDNVSGEQVAVLRHQYDEDTFSRQMYCLGKWYNDAMLAPEANFSTYPVKLLDLMGYRNLYVREIEDTFDGTIRHAYGFRTDRLTRPVIISELIRVMREHLETVNDEETLLEMLTFVRDEKQRAAAEPGAHDDCVMALAIAHYVRPQQTMEVKRTAAAGTAAWTQDMWDDFERAAPQEREMLLQKWGTPR</sequence>
<dbReference type="Gene3D" id="3.30.420.240">
    <property type="match status" value="1"/>
</dbReference>
<dbReference type="InterPro" id="IPR006437">
    <property type="entry name" value="Phage_terminase_lsu"/>
</dbReference>
<dbReference type="Pfam" id="PF04466">
    <property type="entry name" value="Terminase_3"/>
    <property type="match status" value="1"/>
</dbReference>
<dbReference type="NCBIfam" id="TIGR01547">
    <property type="entry name" value="phage_term_2"/>
    <property type="match status" value="1"/>
</dbReference>
<organism evidence="2">
    <name type="scientific">Podoviridae sp. ctIpM11</name>
    <dbReference type="NCBI Taxonomy" id="2825240"/>
    <lineage>
        <taxon>Viruses</taxon>
        <taxon>Duplodnaviria</taxon>
        <taxon>Heunggongvirae</taxon>
        <taxon>Uroviricota</taxon>
        <taxon>Caudoviricetes</taxon>
    </lineage>
</organism>
<dbReference type="PANTHER" id="PTHR39184">
    <property type="match status" value="1"/>
</dbReference>
<proteinExistence type="predicted"/>
<protein>
    <submittedName>
        <fullName evidence="2">Terminase large subunit</fullName>
    </submittedName>
</protein>
<dbReference type="PANTHER" id="PTHR39184:SF1">
    <property type="entry name" value="PBSX PHAGE TERMINASE LARGE SUBUNIT"/>
    <property type="match status" value="1"/>
</dbReference>
<evidence type="ECO:0000259" key="1">
    <source>
        <dbReference type="Pfam" id="PF04466"/>
    </source>
</evidence>